<feature type="compositionally biased region" description="Basic and acidic residues" evidence="1">
    <location>
        <begin position="168"/>
        <end position="183"/>
    </location>
</feature>
<feature type="non-terminal residue" evidence="3">
    <location>
        <position position="1"/>
    </location>
</feature>
<feature type="transmembrane region" description="Helical" evidence="2">
    <location>
        <begin position="38"/>
        <end position="60"/>
    </location>
</feature>
<keyword evidence="2" id="KW-1133">Transmembrane helix</keyword>
<organism evidence="3 4">
    <name type="scientific">Mortierella alpina</name>
    <name type="common">Oleaginous fungus</name>
    <name type="synonym">Mortierella renispora</name>
    <dbReference type="NCBI Taxonomy" id="64518"/>
    <lineage>
        <taxon>Eukaryota</taxon>
        <taxon>Fungi</taxon>
        <taxon>Fungi incertae sedis</taxon>
        <taxon>Mucoromycota</taxon>
        <taxon>Mortierellomycotina</taxon>
        <taxon>Mortierellomycetes</taxon>
        <taxon>Mortierellales</taxon>
        <taxon>Mortierellaceae</taxon>
        <taxon>Mortierella</taxon>
    </lineage>
</organism>
<feature type="compositionally biased region" description="Polar residues" evidence="1">
    <location>
        <begin position="483"/>
        <end position="495"/>
    </location>
</feature>
<feature type="region of interest" description="Disordered" evidence="1">
    <location>
        <begin position="64"/>
        <end position="125"/>
    </location>
</feature>
<feature type="compositionally biased region" description="Basic and acidic residues" evidence="1">
    <location>
        <begin position="114"/>
        <end position="125"/>
    </location>
</feature>
<keyword evidence="4" id="KW-1185">Reference proteome</keyword>
<evidence type="ECO:0000256" key="1">
    <source>
        <dbReference type="SAM" id="MobiDB-lite"/>
    </source>
</evidence>
<feature type="compositionally biased region" description="Polar residues" evidence="1">
    <location>
        <begin position="184"/>
        <end position="193"/>
    </location>
</feature>
<comment type="caution">
    <text evidence="3">The sequence shown here is derived from an EMBL/GenBank/DDBJ whole genome shotgun (WGS) entry which is preliminary data.</text>
</comment>
<name>A0A9P6LV97_MORAP</name>
<feature type="compositionally biased region" description="Basic and acidic residues" evidence="1">
    <location>
        <begin position="73"/>
        <end position="97"/>
    </location>
</feature>
<feature type="compositionally biased region" description="Low complexity" evidence="1">
    <location>
        <begin position="430"/>
        <end position="452"/>
    </location>
</feature>
<keyword evidence="2" id="KW-0812">Transmembrane</keyword>
<protein>
    <submittedName>
        <fullName evidence="3">Uncharacterized protein</fullName>
    </submittedName>
</protein>
<dbReference type="AlphaFoldDB" id="A0A9P6LV97"/>
<feature type="compositionally biased region" description="Low complexity" evidence="1">
    <location>
        <begin position="262"/>
        <end position="275"/>
    </location>
</feature>
<dbReference type="Proteomes" id="UP000738359">
    <property type="component" value="Unassembled WGS sequence"/>
</dbReference>
<evidence type="ECO:0000313" key="3">
    <source>
        <dbReference type="EMBL" id="KAF9946163.1"/>
    </source>
</evidence>
<feature type="compositionally biased region" description="Basic and acidic residues" evidence="1">
    <location>
        <begin position="286"/>
        <end position="296"/>
    </location>
</feature>
<evidence type="ECO:0000256" key="2">
    <source>
        <dbReference type="SAM" id="Phobius"/>
    </source>
</evidence>
<feature type="compositionally biased region" description="Polar residues" evidence="1">
    <location>
        <begin position="299"/>
        <end position="327"/>
    </location>
</feature>
<reference evidence="3" key="1">
    <citation type="journal article" date="2020" name="Fungal Divers.">
        <title>Resolving the Mortierellaceae phylogeny through synthesis of multi-gene phylogenetics and phylogenomics.</title>
        <authorList>
            <person name="Vandepol N."/>
            <person name="Liber J."/>
            <person name="Desiro A."/>
            <person name="Na H."/>
            <person name="Kennedy M."/>
            <person name="Barry K."/>
            <person name="Grigoriev I.V."/>
            <person name="Miller A.N."/>
            <person name="O'Donnell K."/>
            <person name="Stajich J.E."/>
            <person name="Bonito G."/>
        </authorList>
    </citation>
    <scope>NUCLEOTIDE SEQUENCE</scope>
    <source>
        <strain evidence="3">CK1249</strain>
    </source>
</reference>
<feature type="region of interest" description="Disordered" evidence="1">
    <location>
        <begin position="428"/>
        <end position="516"/>
    </location>
</feature>
<feature type="region of interest" description="Disordered" evidence="1">
    <location>
        <begin position="235"/>
        <end position="377"/>
    </location>
</feature>
<evidence type="ECO:0000313" key="4">
    <source>
        <dbReference type="Proteomes" id="UP000738359"/>
    </source>
</evidence>
<dbReference type="EMBL" id="JAAAHY010001908">
    <property type="protein sequence ID" value="KAF9946163.1"/>
    <property type="molecule type" value="Genomic_DNA"/>
</dbReference>
<feature type="region of interest" description="Disordered" evidence="1">
    <location>
        <begin position="168"/>
        <end position="213"/>
    </location>
</feature>
<feature type="compositionally biased region" description="Basic residues" evidence="1">
    <location>
        <begin position="235"/>
        <end position="244"/>
    </location>
</feature>
<feature type="region of interest" description="Disordered" evidence="1">
    <location>
        <begin position="1"/>
        <end position="33"/>
    </location>
</feature>
<gene>
    <name evidence="3" type="ORF">BGZ70_003372</name>
</gene>
<proteinExistence type="predicted"/>
<keyword evidence="2" id="KW-0472">Membrane</keyword>
<sequence>PPVPNPSINPNVTYPTPHAHPDSNGTDPEPLSKTSRTAVISSALIGVAVLALGIMSFMVYRKKRNKASPPPKTGEHGSKFDRQRTRESGGSMEDDRSAASTGQTWFSMGHRNRSATDRERGGQKDMDAYQQAEGATATWAHRGGDLEKQLFEGFESSVIVEDHTLEHHPVHPLDSRPENHEHSPGTSEILNDTNSRHGLEQQDDLPSTGVVTLPKPASFASKIGQKLSHLRVKTHLLPPGHHHPSAAGLGAATPSVPPISPISPISPGSSSSSSPTKVGFGQSSWEGRRASDHEVRLFTGSSNRGDSVSATPSFSLATSPTTGAPSNRRTKSMPKDSVPELPLLERLSSRESTGSHHSMDYQLEPLSPISPTHRDHFAPGASQVLANHSSKSGHPQDYRNQKQHRSNLIKDLILQGDSALEDKEQAMMAQYQPQHCRQQQQQQQQQQMFQSQHYTTHGPASSRLQHRRSSSSSATSKSVQQSKTNQKTAPAQMSSEGPPFKPEVAATPSPHSFPAESLLTVTPHQERQRSSAHIPMIDTNYLAPPPRILIHKAL</sequence>
<feature type="region of interest" description="Disordered" evidence="1">
    <location>
        <begin position="385"/>
        <end position="404"/>
    </location>
</feature>
<feature type="compositionally biased region" description="Basic and acidic residues" evidence="1">
    <location>
        <begin position="347"/>
        <end position="359"/>
    </location>
</feature>
<accession>A0A9P6LV97</accession>
<dbReference type="OrthoDB" id="74764at2759"/>
<feature type="compositionally biased region" description="Low complexity" evidence="1">
    <location>
        <begin position="470"/>
        <end position="482"/>
    </location>
</feature>